<dbReference type="InterPro" id="IPR041614">
    <property type="entry name" value="DprA_WH"/>
</dbReference>
<organism evidence="4">
    <name type="scientific">uncultured Thermomicrobiales bacterium</name>
    <dbReference type="NCBI Taxonomy" id="1645740"/>
    <lineage>
        <taxon>Bacteria</taxon>
        <taxon>Pseudomonadati</taxon>
        <taxon>Thermomicrobiota</taxon>
        <taxon>Thermomicrobia</taxon>
        <taxon>Thermomicrobiales</taxon>
        <taxon>environmental samples</taxon>
    </lineage>
</organism>
<name>A0A6J4UWK1_9BACT</name>
<comment type="similarity">
    <text evidence="1">Belongs to the DprA/Smf family.</text>
</comment>
<dbReference type="AlphaFoldDB" id="A0A6J4UWK1"/>
<dbReference type="NCBIfam" id="TIGR00732">
    <property type="entry name" value="dprA"/>
    <property type="match status" value="1"/>
</dbReference>
<dbReference type="Pfam" id="PF17782">
    <property type="entry name" value="WHD_DprA"/>
    <property type="match status" value="1"/>
</dbReference>
<evidence type="ECO:0000313" key="4">
    <source>
        <dbReference type="EMBL" id="CAA9560590.1"/>
    </source>
</evidence>
<dbReference type="Pfam" id="PF02481">
    <property type="entry name" value="DNA_processg_A"/>
    <property type="match status" value="1"/>
</dbReference>
<dbReference type="EMBL" id="CADCWF010000158">
    <property type="protein sequence ID" value="CAA9560590.1"/>
    <property type="molecule type" value="Genomic_DNA"/>
</dbReference>
<sequence>MPPDARYWVAFHHAKFVGPARMARLVDRFGDLGDAWAAPVSSLRAVLDERSLESVVKLRAEFDPDRVWEGMERAGIAALCLSDRRYPRLLREVPAPPPVLYVRGTLVPEDETAVAIVGTRRSTAAGREMATNLGEGLAGAGVTVISGLARGIDAVAHQAALAGGGRTIAVLGSGPDVVYPPEHRHLAERIVEAGAVLSDYPPGRPPDAPNFPARNRIISGLSLGVVIVEAPERSGALITADFAADQGRDVFVVPGSPLAAASAGSNRLLRDGARPVLSADDLLADLRLAGRAEAASVQRALPLDDEERRVLSVLSPEPQHIDEVALLANLPVSTVGGHLVVLELKGLAKNAGALFYARRR</sequence>
<gene>
    <name evidence="4" type="ORF">AVDCRST_MAG59-2543</name>
</gene>
<accession>A0A6J4UWK1</accession>
<reference evidence="4" key="1">
    <citation type="submission" date="2020-02" db="EMBL/GenBank/DDBJ databases">
        <authorList>
            <person name="Meier V. D."/>
        </authorList>
    </citation>
    <scope>NUCLEOTIDE SEQUENCE</scope>
    <source>
        <strain evidence="4">AVDCRST_MAG59</strain>
    </source>
</reference>
<dbReference type="InterPro" id="IPR057666">
    <property type="entry name" value="DrpA_SLOG"/>
</dbReference>
<dbReference type="Gene3D" id="1.10.10.10">
    <property type="entry name" value="Winged helix-like DNA-binding domain superfamily/Winged helix DNA-binding domain"/>
    <property type="match status" value="1"/>
</dbReference>
<proteinExistence type="inferred from homology"/>
<evidence type="ECO:0000256" key="1">
    <source>
        <dbReference type="ARBA" id="ARBA00006525"/>
    </source>
</evidence>
<feature type="domain" description="Smf/DprA SLOG" evidence="2">
    <location>
        <begin position="79"/>
        <end position="286"/>
    </location>
</feature>
<dbReference type="Gene3D" id="3.40.50.450">
    <property type="match status" value="1"/>
</dbReference>
<dbReference type="InterPro" id="IPR036388">
    <property type="entry name" value="WH-like_DNA-bd_sf"/>
</dbReference>
<dbReference type="InterPro" id="IPR003488">
    <property type="entry name" value="DprA"/>
</dbReference>
<evidence type="ECO:0000259" key="3">
    <source>
        <dbReference type="Pfam" id="PF17782"/>
    </source>
</evidence>
<evidence type="ECO:0000259" key="2">
    <source>
        <dbReference type="Pfam" id="PF02481"/>
    </source>
</evidence>
<dbReference type="SUPFAM" id="SSF102405">
    <property type="entry name" value="MCP/YpsA-like"/>
    <property type="match status" value="1"/>
</dbReference>
<dbReference type="PANTHER" id="PTHR43022">
    <property type="entry name" value="PROTEIN SMF"/>
    <property type="match status" value="1"/>
</dbReference>
<feature type="domain" description="DprA winged helix" evidence="3">
    <location>
        <begin position="298"/>
        <end position="348"/>
    </location>
</feature>
<protein>
    <submittedName>
        <fullName evidence="4">Rossmann fold nucleotide-binding protein Smf possibly involved in DNA uptake</fullName>
    </submittedName>
</protein>
<dbReference type="GO" id="GO:0009294">
    <property type="term" value="P:DNA-mediated transformation"/>
    <property type="evidence" value="ECO:0007669"/>
    <property type="project" value="InterPro"/>
</dbReference>
<dbReference type="PANTHER" id="PTHR43022:SF1">
    <property type="entry name" value="PROTEIN SMF"/>
    <property type="match status" value="1"/>
</dbReference>